<dbReference type="Pfam" id="PF06305">
    <property type="entry name" value="LapA_dom"/>
    <property type="match status" value="1"/>
</dbReference>
<proteinExistence type="predicted"/>
<evidence type="ECO:0000259" key="7">
    <source>
        <dbReference type="Pfam" id="PF06305"/>
    </source>
</evidence>
<feature type="domain" description="Lipopolysaccharide assembly protein A" evidence="7">
    <location>
        <begin position="22"/>
        <end position="75"/>
    </location>
</feature>
<evidence type="ECO:0000256" key="5">
    <source>
        <dbReference type="SAM" id="MobiDB-lite"/>
    </source>
</evidence>
<dbReference type="EMBL" id="CP110257">
    <property type="protein sequence ID" value="UZD54151.1"/>
    <property type="molecule type" value="Genomic_DNA"/>
</dbReference>
<sequence>MRALVWLFRAFLFFVLFAFALNNQHEVALKWFFGYESRAPMVFVVLAAFALGCVAGALAMLPSWWRHRRAARSHRPAASASTTGETPARGEAAPPPSPEPLMPPRDGL</sequence>
<feature type="compositionally biased region" description="Low complexity" evidence="5">
    <location>
        <begin position="76"/>
        <end position="92"/>
    </location>
</feature>
<evidence type="ECO:0000256" key="2">
    <source>
        <dbReference type="ARBA" id="ARBA00022692"/>
    </source>
</evidence>
<evidence type="ECO:0000256" key="6">
    <source>
        <dbReference type="SAM" id="Phobius"/>
    </source>
</evidence>
<feature type="transmembrane region" description="Helical" evidence="6">
    <location>
        <begin position="44"/>
        <end position="65"/>
    </location>
</feature>
<keyword evidence="3 6" id="KW-1133">Transmembrane helix</keyword>
<dbReference type="Proteomes" id="UP001163266">
    <property type="component" value="Chromosome"/>
</dbReference>
<evidence type="ECO:0000256" key="3">
    <source>
        <dbReference type="ARBA" id="ARBA00022989"/>
    </source>
</evidence>
<feature type="compositionally biased region" description="Pro residues" evidence="5">
    <location>
        <begin position="93"/>
        <end position="108"/>
    </location>
</feature>
<dbReference type="RefSeq" id="WP_264891720.1">
    <property type="nucleotide sequence ID" value="NZ_CP110257.1"/>
</dbReference>
<reference evidence="8" key="1">
    <citation type="submission" date="2022-10" db="EMBL/GenBank/DDBJ databases">
        <title>Complete genome sequence of Schlegelella aquatica LMG 23380.</title>
        <authorList>
            <person name="Musilova J."/>
            <person name="Kourilova X."/>
            <person name="Bezdicek M."/>
            <person name="Hermankova K."/>
            <person name="Obruca S."/>
            <person name="Sedlar K."/>
        </authorList>
    </citation>
    <scope>NUCLEOTIDE SEQUENCE</scope>
    <source>
        <strain evidence="8">LMG 23380</strain>
    </source>
</reference>
<keyword evidence="9" id="KW-1185">Reference proteome</keyword>
<dbReference type="InterPro" id="IPR010445">
    <property type="entry name" value="LapA_dom"/>
</dbReference>
<evidence type="ECO:0000313" key="9">
    <source>
        <dbReference type="Proteomes" id="UP001163266"/>
    </source>
</evidence>
<evidence type="ECO:0000256" key="1">
    <source>
        <dbReference type="ARBA" id="ARBA00022475"/>
    </source>
</evidence>
<keyword evidence="2 6" id="KW-0812">Transmembrane</keyword>
<protein>
    <submittedName>
        <fullName evidence="8">LapA family protein</fullName>
    </submittedName>
</protein>
<evidence type="ECO:0000256" key="4">
    <source>
        <dbReference type="ARBA" id="ARBA00023136"/>
    </source>
</evidence>
<organism evidence="8 9">
    <name type="scientific">Caldimonas aquatica</name>
    <dbReference type="NCBI Taxonomy" id="376175"/>
    <lineage>
        <taxon>Bacteria</taxon>
        <taxon>Pseudomonadati</taxon>
        <taxon>Pseudomonadota</taxon>
        <taxon>Betaproteobacteria</taxon>
        <taxon>Burkholderiales</taxon>
        <taxon>Sphaerotilaceae</taxon>
        <taxon>Caldimonas</taxon>
    </lineage>
</organism>
<name>A0ABY6MNS5_9BURK</name>
<keyword evidence="1" id="KW-1003">Cell membrane</keyword>
<gene>
    <name evidence="8" type="ORF">OMP39_10740</name>
</gene>
<accession>A0ABY6MNS5</accession>
<keyword evidence="4 6" id="KW-0472">Membrane</keyword>
<feature type="region of interest" description="Disordered" evidence="5">
    <location>
        <begin position="74"/>
        <end position="108"/>
    </location>
</feature>
<evidence type="ECO:0000313" key="8">
    <source>
        <dbReference type="EMBL" id="UZD54151.1"/>
    </source>
</evidence>